<evidence type="ECO:0000313" key="3">
    <source>
        <dbReference type="EMBL" id="RRJ85066.1"/>
    </source>
</evidence>
<feature type="transmembrane region" description="Helical" evidence="2">
    <location>
        <begin position="326"/>
        <end position="349"/>
    </location>
</feature>
<feature type="transmembrane region" description="Helical" evidence="2">
    <location>
        <begin position="383"/>
        <end position="416"/>
    </location>
</feature>
<dbReference type="AlphaFoldDB" id="A0A3P3VTX5"/>
<accession>A0A3P3VTX5</accession>
<dbReference type="InterPro" id="IPR010295">
    <property type="entry name" value="DUF898"/>
</dbReference>
<feature type="region of interest" description="Disordered" evidence="1">
    <location>
        <begin position="93"/>
        <end position="187"/>
    </location>
</feature>
<keyword evidence="2" id="KW-0472">Membrane</keyword>
<dbReference type="RefSeq" id="WP_125015496.1">
    <property type="nucleotide sequence ID" value="NZ_QWEZ01000001.1"/>
</dbReference>
<keyword evidence="2" id="KW-0812">Transmembrane</keyword>
<evidence type="ECO:0000313" key="4">
    <source>
        <dbReference type="Proteomes" id="UP000280792"/>
    </source>
</evidence>
<evidence type="ECO:0000256" key="2">
    <source>
        <dbReference type="SAM" id="Phobius"/>
    </source>
</evidence>
<dbReference type="EMBL" id="QWEZ01000001">
    <property type="protein sequence ID" value="RRJ85066.1"/>
    <property type="molecule type" value="Genomic_DNA"/>
</dbReference>
<reference evidence="3 4" key="1">
    <citation type="submission" date="2018-08" db="EMBL/GenBank/DDBJ databases">
        <authorList>
            <person name="Khan S.A."/>
        </authorList>
    </citation>
    <scope>NUCLEOTIDE SEQUENCE [LARGE SCALE GENOMIC DNA]</scope>
    <source>
        <strain evidence="3 4">GTF-13</strain>
    </source>
</reference>
<keyword evidence="2" id="KW-1133">Transmembrane helix</keyword>
<feature type="transmembrane region" description="Helical" evidence="2">
    <location>
        <begin position="210"/>
        <end position="231"/>
    </location>
</feature>
<name>A0A3P3VTX5_9GAMM</name>
<feature type="transmembrane region" description="Helical" evidence="2">
    <location>
        <begin position="252"/>
        <end position="276"/>
    </location>
</feature>
<feature type="transmembrane region" description="Helical" evidence="2">
    <location>
        <begin position="355"/>
        <end position="376"/>
    </location>
</feature>
<dbReference type="Proteomes" id="UP000280792">
    <property type="component" value="Unassembled WGS sequence"/>
</dbReference>
<reference evidence="3 4" key="2">
    <citation type="submission" date="2018-12" db="EMBL/GenBank/DDBJ databases">
        <title>Simiduia agarivorans gen. nov., sp. nov., a marine, agarolytic bacterium isolated from shallow coastal water from Keelung, Taiwan.</title>
        <authorList>
            <person name="Shieh W.Y."/>
        </authorList>
    </citation>
    <scope>NUCLEOTIDE SEQUENCE [LARGE SCALE GENOMIC DNA]</scope>
    <source>
        <strain evidence="3 4">GTF-13</strain>
    </source>
</reference>
<protein>
    <submittedName>
        <fullName evidence="3">DUF898 domain-containing protein</fullName>
    </submittedName>
</protein>
<keyword evidence="4" id="KW-1185">Reference proteome</keyword>
<evidence type="ECO:0000256" key="1">
    <source>
        <dbReference type="SAM" id="MobiDB-lite"/>
    </source>
</evidence>
<gene>
    <name evidence="3" type="ORF">D0544_08315</name>
</gene>
<feature type="transmembrane region" description="Helical" evidence="2">
    <location>
        <begin position="445"/>
        <end position="466"/>
    </location>
</feature>
<organism evidence="3 4">
    <name type="scientific">Aestuariirhabdus litorea</name>
    <dbReference type="NCBI Taxonomy" id="2528527"/>
    <lineage>
        <taxon>Bacteria</taxon>
        <taxon>Pseudomonadati</taxon>
        <taxon>Pseudomonadota</taxon>
        <taxon>Gammaproteobacteria</taxon>
        <taxon>Oceanospirillales</taxon>
        <taxon>Aestuariirhabdaceae</taxon>
        <taxon>Aestuariirhabdus</taxon>
    </lineage>
</organism>
<sequence>MQDTVKYHAVFHGKLLDGVDPDQARDKLATLFKLDPDALESLFERAPVVIKKGLDHAQAKQLKTKMARAGWQVAFRKVEASQPLTAEPEVSMATGNGHWSLEPIHSPDPVAESQPEAATQESSLEVVDDKATPSEAATEESTDAHGGQMWGKAQPRVKASPKPAAGEAAGIEARQSGPGISGDASQRGHEVSAAPRFVDFEFKGNGSEYFRIWIVNVLLSIVTLGIYSAWAKVRNNQYFYGHTLVEGSSFEYLASPITILKGRLVAFAVFVLYFALQQWSPLLGGLLPLLLLPLVPWVVIRSLAFNARNSAWRNIRFNFNASWFEALKAFILWPLAGTLTLGILMPYVLNRQKHFLINHSSFGATPFAFSGLAGIWYRFFLRLIGVVLVAGVLAGVFPALGVIIFPALYLGLYAAYKVFEGNLVFNMSQLGTVRFQSRLELKPVAWIYLTNTLGIILTLGLFIPWARVRMARYRAESLQLEMAEDLDQFVAREAERVTALGAEMGEMFDMEFSVI</sequence>
<dbReference type="Pfam" id="PF05987">
    <property type="entry name" value="DUF898"/>
    <property type="match status" value="1"/>
</dbReference>
<comment type="caution">
    <text evidence="3">The sequence shown here is derived from an EMBL/GenBank/DDBJ whole genome shotgun (WGS) entry which is preliminary data.</text>
</comment>
<proteinExistence type="predicted"/>
<feature type="transmembrane region" description="Helical" evidence="2">
    <location>
        <begin position="282"/>
        <end position="305"/>
    </location>
</feature>